<comment type="caution">
    <text evidence="1">The sequence shown here is derived from an EMBL/GenBank/DDBJ whole genome shotgun (WGS) entry which is preliminary data.</text>
</comment>
<dbReference type="OrthoDB" id="3298269at2"/>
<dbReference type="AlphaFoldDB" id="A0A101JTB4"/>
<evidence type="ECO:0000313" key="2">
    <source>
        <dbReference type="Proteomes" id="UP000053244"/>
    </source>
</evidence>
<dbReference type="Proteomes" id="UP000053244">
    <property type="component" value="Unassembled WGS sequence"/>
</dbReference>
<dbReference type="RefSeq" id="WP_067692851.1">
    <property type="nucleotide sequence ID" value="NZ_LLZH01000167.1"/>
</dbReference>
<organism evidence="1 2">
    <name type="scientific">Actinoplanes awajinensis subsp. mycoplanecinus</name>
    <dbReference type="NCBI Taxonomy" id="135947"/>
    <lineage>
        <taxon>Bacteria</taxon>
        <taxon>Bacillati</taxon>
        <taxon>Actinomycetota</taxon>
        <taxon>Actinomycetes</taxon>
        <taxon>Micromonosporales</taxon>
        <taxon>Micromonosporaceae</taxon>
        <taxon>Actinoplanes</taxon>
    </lineage>
</organism>
<name>A0A101JTB4_9ACTN</name>
<sequence length="103" mass="10587">MTAEAQEANRPWDGRRLLRFLTSLAMLALAVTLQLPAATVTTAAEAAPAAVVVAEVAVAPVEQERVDPLPPVDALVVPAPVPAPVVLTGIVPVTGDPRGPPTR</sequence>
<protein>
    <submittedName>
        <fullName evidence="1">Uncharacterized protein</fullName>
    </submittedName>
</protein>
<gene>
    <name evidence="1" type="ORF">ADL15_19445</name>
</gene>
<keyword evidence="2" id="KW-1185">Reference proteome</keyword>
<proteinExistence type="predicted"/>
<accession>A0A101JTB4</accession>
<reference evidence="1 2" key="1">
    <citation type="submission" date="2015-10" db="EMBL/GenBank/DDBJ databases">
        <authorList>
            <person name="Gilbert D.G."/>
        </authorList>
    </citation>
    <scope>NUCLEOTIDE SEQUENCE [LARGE SCALE GENOMIC DNA]</scope>
    <source>
        <strain evidence="1 2">NRRL B-16712</strain>
    </source>
</reference>
<dbReference type="EMBL" id="LLZH01000167">
    <property type="protein sequence ID" value="KUL32690.1"/>
    <property type="molecule type" value="Genomic_DNA"/>
</dbReference>
<evidence type="ECO:0000313" key="1">
    <source>
        <dbReference type="EMBL" id="KUL32690.1"/>
    </source>
</evidence>